<protein>
    <submittedName>
        <fullName evidence="1">Uncharacterized protein</fullName>
    </submittedName>
</protein>
<evidence type="ECO:0000313" key="1">
    <source>
        <dbReference type="EMBL" id="CCX33693.1"/>
    </source>
</evidence>
<keyword evidence="2" id="KW-1185">Reference proteome</keyword>
<dbReference type="EMBL" id="HF936162">
    <property type="protein sequence ID" value="CCX33693.1"/>
    <property type="molecule type" value="Genomic_DNA"/>
</dbReference>
<dbReference type="AlphaFoldDB" id="U4LWF2"/>
<gene>
    <name evidence="1" type="ORF">PCON_01631</name>
</gene>
<organism evidence="1 2">
    <name type="scientific">Pyronema omphalodes (strain CBS 100304)</name>
    <name type="common">Pyronema confluens</name>
    <dbReference type="NCBI Taxonomy" id="1076935"/>
    <lineage>
        <taxon>Eukaryota</taxon>
        <taxon>Fungi</taxon>
        <taxon>Dikarya</taxon>
        <taxon>Ascomycota</taxon>
        <taxon>Pezizomycotina</taxon>
        <taxon>Pezizomycetes</taxon>
        <taxon>Pezizales</taxon>
        <taxon>Pyronemataceae</taxon>
        <taxon>Pyronema</taxon>
    </lineage>
</organism>
<reference evidence="1 2" key="1">
    <citation type="journal article" date="2013" name="PLoS Genet.">
        <title>The genome and development-dependent transcriptomes of Pyronema confluens: a window into fungal evolution.</title>
        <authorList>
            <person name="Traeger S."/>
            <person name="Altegoer F."/>
            <person name="Freitag M."/>
            <person name="Gabaldon T."/>
            <person name="Kempken F."/>
            <person name="Kumar A."/>
            <person name="Marcet-Houben M."/>
            <person name="Poggeler S."/>
            <person name="Stajich J.E."/>
            <person name="Nowrousian M."/>
        </authorList>
    </citation>
    <scope>NUCLEOTIDE SEQUENCE [LARGE SCALE GENOMIC DNA]</scope>
    <source>
        <strain evidence="2">CBS 100304</strain>
        <tissue evidence="1">Vegetative mycelium</tissue>
    </source>
</reference>
<proteinExistence type="predicted"/>
<sequence length="99" mass="11336">MKHVIMSHGRKLRSTLEMLPSTGVEEEHQQILASYDGLADADASEGSYNACSWCSEDCGCLVDHRGWCTQNAEYILFCHYCTAEYIEYIRYHSLVDHIQ</sequence>
<name>U4LWF2_PYROM</name>
<dbReference type="Proteomes" id="UP000018144">
    <property type="component" value="Unassembled WGS sequence"/>
</dbReference>
<evidence type="ECO:0000313" key="2">
    <source>
        <dbReference type="Proteomes" id="UP000018144"/>
    </source>
</evidence>
<accession>U4LWF2</accession>